<dbReference type="Proteomes" id="UP001458880">
    <property type="component" value="Unassembled WGS sequence"/>
</dbReference>
<feature type="region of interest" description="Disordered" evidence="1">
    <location>
        <begin position="24"/>
        <end position="69"/>
    </location>
</feature>
<evidence type="ECO:0000256" key="1">
    <source>
        <dbReference type="SAM" id="MobiDB-lite"/>
    </source>
</evidence>
<feature type="region of interest" description="Disordered" evidence="1">
    <location>
        <begin position="116"/>
        <end position="135"/>
    </location>
</feature>
<feature type="compositionally biased region" description="Polar residues" evidence="1">
    <location>
        <begin position="120"/>
        <end position="132"/>
    </location>
</feature>
<comment type="caution">
    <text evidence="2">The sequence shown here is derived from an EMBL/GenBank/DDBJ whole genome shotgun (WGS) entry which is preliminary data.</text>
</comment>
<keyword evidence="3" id="KW-1185">Reference proteome</keyword>
<protein>
    <submittedName>
        <fullName evidence="2">Uncharacterized protein</fullName>
    </submittedName>
</protein>
<evidence type="ECO:0000313" key="3">
    <source>
        <dbReference type="Proteomes" id="UP001458880"/>
    </source>
</evidence>
<accession>A0AAW1J0L7</accession>
<proteinExistence type="predicted"/>
<name>A0AAW1J0L7_POPJA</name>
<gene>
    <name evidence="2" type="ORF">QE152_g32114</name>
</gene>
<dbReference type="EMBL" id="JASPKY010000461">
    <property type="protein sequence ID" value="KAK9696146.1"/>
    <property type="molecule type" value="Genomic_DNA"/>
</dbReference>
<evidence type="ECO:0000313" key="2">
    <source>
        <dbReference type="EMBL" id="KAK9696146.1"/>
    </source>
</evidence>
<reference evidence="2 3" key="1">
    <citation type="journal article" date="2024" name="BMC Genomics">
        <title>De novo assembly and annotation of Popillia japonica's genome with initial clues to its potential as an invasive pest.</title>
        <authorList>
            <person name="Cucini C."/>
            <person name="Boschi S."/>
            <person name="Funari R."/>
            <person name="Cardaioli E."/>
            <person name="Iannotti N."/>
            <person name="Marturano G."/>
            <person name="Paoli F."/>
            <person name="Bruttini M."/>
            <person name="Carapelli A."/>
            <person name="Frati F."/>
            <person name="Nardi F."/>
        </authorList>
    </citation>
    <scope>NUCLEOTIDE SEQUENCE [LARGE SCALE GENOMIC DNA]</scope>
    <source>
        <strain evidence="2">DMR45628</strain>
    </source>
</reference>
<organism evidence="2 3">
    <name type="scientific">Popillia japonica</name>
    <name type="common">Japanese beetle</name>
    <dbReference type="NCBI Taxonomy" id="7064"/>
    <lineage>
        <taxon>Eukaryota</taxon>
        <taxon>Metazoa</taxon>
        <taxon>Ecdysozoa</taxon>
        <taxon>Arthropoda</taxon>
        <taxon>Hexapoda</taxon>
        <taxon>Insecta</taxon>
        <taxon>Pterygota</taxon>
        <taxon>Neoptera</taxon>
        <taxon>Endopterygota</taxon>
        <taxon>Coleoptera</taxon>
        <taxon>Polyphaga</taxon>
        <taxon>Scarabaeiformia</taxon>
        <taxon>Scarabaeidae</taxon>
        <taxon>Rutelinae</taxon>
        <taxon>Popillia</taxon>
    </lineage>
</organism>
<dbReference type="AlphaFoldDB" id="A0AAW1J0L7"/>
<sequence length="292" mass="31503">MAAIVMDAILDLSQIERCRWLRGGTGPVQSGLSTGRGGPLAAGEEQAQYSPASQPEGAVPSPHSRSDTPLECFSYQVENYPNMRQDGDYAVFSRIDEGHIEESSETHYLQLEVPPGVVTESPNASDPSNSPGSPRRVAFLNTVSPGEQHSLEAPQLTQLSNHINYAGGISSSPNSSLYKESVSYPGAMYTTGSPQPAQFWNNTAMTNQTELNLSEDYPKVTSSASDNALPAFSRVATFSSTSPNQRSYVTSHLDWYSPNLNTSFQYPMGTAARNRPPFSASASLSASEYTPF</sequence>